<comment type="caution">
    <text evidence="2">The sequence shown here is derived from an EMBL/GenBank/DDBJ whole genome shotgun (WGS) entry which is preliminary data.</text>
</comment>
<evidence type="ECO:0000313" key="3">
    <source>
        <dbReference type="Proteomes" id="UP000070328"/>
    </source>
</evidence>
<name>A0A135S910_9PEZI</name>
<accession>A0A135S910</accession>
<dbReference type="GO" id="GO:0016646">
    <property type="term" value="F:oxidoreductase activity, acting on the CH-NH group of donors, NAD or NADP as acceptor"/>
    <property type="evidence" value="ECO:0007669"/>
    <property type="project" value="TreeGrafter"/>
</dbReference>
<evidence type="ECO:0000256" key="1">
    <source>
        <dbReference type="ARBA" id="ARBA00038376"/>
    </source>
</evidence>
<dbReference type="Gene3D" id="3.40.50.720">
    <property type="entry name" value="NAD(P)-binding Rossmann-like Domain"/>
    <property type="match status" value="1"/>
</dbReference>
<dbReference type="AlphaFoldDB" id="A0A135S910"/>
<keyword evidence="3" id="KW-1185">Reference proteome</keyword>
<sequence>MATGIVSSSMSTELTIIYFLAVRTKAPADCPQNDCVEAVAFEVDALETGISTIRTADDEGFVNLSTNPDYWRPAEDGLGEFVSEVLMNCPLGTERLLGAVWTLIKGQYMATDRPFPIRGPIGVYALATMRQKREEQLQLQLLIGPKGQAGSCVVDELLTRGHAVVGVSRNPPKQWKHGTGDGSYASTSVDIYTEQKKLIDIFSSDFDAIVCAYGPSLANLDTVYEDGVEAHGRIKTALLASTHEGPFIIVDQKDFAYSWWWTWPDEHLDYMTARGLDHGSRFISVVAVLMKWSRSHIQRPRFYSWLLRPVTYLVQRWLKRCMTDRKTISLITMCRMAFTMWNGVTEKSWTFLSPPGLLRDKGVRTGEYKIFIDTPEDPAIEAAENGIYNEDMAVAIVDEVENNKLAFKHWSCTGPIGLRTREYEQDRPRGSLLGQ</sequence>
<evidence type="ECO:0008006" key="4">
    <source>
        <dbReference type="Google" id="ProtNLM"/>
    </source>
</evidence>
<dbReference type="InterPro" id="IPR051606">
    <property type="entry name" value="Polyketide_Oxido-like"/>
</dbReference>
<reference evidence="2 3" key="1">
    <citation type="submission" date="2014-02" db="EMBL/GenBank/DDBJ databases">
        <title>The genome sequence of Colletotrichum simmondsii CBS122122.</title>
        <authorList>
            <person name="Baroncelli R."/>
            <person name="Thon M.R."/>
        </authorList>
    </citation>
    <scope>NUCLEOTIDE SEQUENCE [LARGE SCALE GENOMIC DNA]</scope>
    <source>
        <strain evidence="2 3">CBS122122</strain>
    </source>
</reference>
<dbReference type="OrthoDB" id="10250730at2759"/>
<comment type="similarity">
    <text evidence="1">Belongs to the avfA family.</text>
</comment>
<dbReference type="Proteomes" id="UP000070328">
    <property type="component" value="Unassembled WGS sequence"/>
</dbReference>
<proteinExistence type="inferred from homology"/>
<dbReference type="PANTHER" id="PTHR43355">
    <property type="entry name" value="FLAVIN REDUCTASE (NADPH)"/>
    <property type="match status" value="1"/>
</dbReference>
<organism evidence="2 3">
    <name type="scientific">Colletotrichum simmondsii</name>
    <dbReference type="NCBI Taxonomy" id="703756"/>
    <lineage>
        <taxon>Eukaryota</taxon>
        <taxon>Fungi</taxon>
        <taxon>Dikarya</taxon>
        <taxon>Ascomycota</taxon>
        <taxon>Pezizomycotina</taxon>
        <taxon>Sordariomycetes</taxon>
        <taxon>Hypocreomycetidae</taxon>
        <taxon>Glomerellales</taxon>
        <taxon>Glomerellaceae</taxon>
        <taxon>Colletotrichum</taxon>
        <taxon>Colletotrichum acutatum species complex</taxon>
    </lineage>
</organism>
<protein>
    <recommendedName>
        <fullName evidence="4">NAD(P)-binding domain-containing protein</fullName>
    </recommendedName>
</protein>
<dbReference type="PANTHER" id="PTHR43355:SF2">
    <property type="entry name" value="FLAVIN REDUCTASE (NADPH)"/>
    <property type="match status" value="1"/>
</dbReference>
<gene>
    <name evidence="2" type="ORF">CSIM01_05808</name>
</gene>
<evidence type="ECO:0000313" key="2">
    <source>
        <dbReference type="EMBL" id="KXH32386.1"/>
    </source>
</evidence>
<dbReference type="InterPro" id="IPR036291">
    <property type="entry name" value="NAD(P)-bd_dom_sf"/>
</dbReference>
<dbReference type="SUPFAM" id="SSF51735">
    <property type="entry name" value="NAD(P)-binding Rossmann-fold domains"/>
    <property type="match status" value="1"/>
</dbReference>
<dbReference type="EMBL" id="JFBX01000640">
    <property type="protein sequence ID" value="KXH32386.1"/>
    <property type="molecule type" value="Genomic_DNA"/>
</dbReference>